<keyword evidence="1" id="KW-0472">Membrane</keyword>
<gene>
    <name evidence="2" type="ORF">SAMN04488529_10281</name>
</gene>
<sequence length="139" mass="15917">MYPNKFEGKKVKKINSPIMSKVKKVVISVLIILVVILGGLVISIETLRYMFKPSEEFITSSESSDGKYKVEAYLINGGMTTDWAVRGYLTTNGKKKKKSIYNDYHVNKAIITWVDEDTIKINGHEIDLPNGRYYFQDEE</sequence>
<evidence type="ECO:0000313" key="2">
    <source>
        <dbReference type="EMBL" id="SDP08795.1"/>
    </source>
</evidence>
<proteinExistence type="predicted"/>
<keyword evidence="3" id="KW-1185">Reference proteome</keyword>
<dbReference type="OrthoDB" id="2357451at2"/>
<dbReference type="AlphaFoldDB" id="A0A1H0PVW2"/>
<protein>
    <recommendedName>
        <fullName evidence="4">DUF5412 domain-containing protein</fullName>
    </recommendedName>
</protein>
<evidence type="ECO:0008006" key="4">
    <source>
        <dbReference type="Google" id="ProtNLM"/>
    </source>
</evidence>
<dbReference type="RefSeq" id="WP_089966698.1">
    <property type="nucleotide sequence ID" value="NZ_FNJM01000002.1"/>
</dbReference>
<dbReference type="STRING" id="94869.SAMN04488529_10281"/>
<feature type="transmembrane region" description="Helical" evidence="1">
    <location>
        <begin position="25"/>
        <end position="44"/>
    </location>
</feature>
<keyword evidence="1" id="KW-1133">Transmembrane helix</keyword>
<name>A0A1H0PVW2_9CLOT</name>
<dbReference type="InterPro" id="IPR035406">
    <property type="entry name" value="DUF5412"/>
</dbReference>
<reference evidence="2 3" key="1">
    <citation type="submission" date="2016-10" db="EMBL/GenBank/DDBJ databases">
        <authorList>
            <person name="de Groot N.N."/>
        </authorList>
    </citation>
    <scope>NUCLEOTIDE SEQUENCE [LARGE SCALE GENOMIC DNA]</scope>
    <source>
        <strain evidence="2 3">DSM 12272</strain>
    </source>
</reference>
<keyword evidence="1" id="KW-0812">Transmembrane</keyword>
<organism evidence="2 3">
    <name type="scientific">Clostridium gasigenes</name>
    <dbReference type="NCBI Taxonomy" id="94869"/>
    <lineage>
        <taxon>Bacteria</taxon>
        <taxon>Bacillati</taxon>
        <taxon>Bacillota</taxon>
        <taxon>Clostridia</taxon>
        <taxon>Eubacteriales</taxon>
        <taxon>Clostridiaceae</taxon>
        <taxon>Clostridium</taxon>
    </lineage>
</organism>
<dbReference type="Pfam" id="PF17428">
    <property type="entry name" value="DUF5412"/>
    <property type="match status" value="1"/>
</dbReference>
<dbReference type="EMBL" id="FNJM01000002">
    <property type="protein sequence ID" value="SDP08795.1"/>
    <property type="molecule type" value="Genomic_DNA"/>
</dbReference>
<evidence type="ECO:0000313" key="3">
    <source>
        <dbReference type="Proteomes" id="UP000198597"/>
    </source>
</evidence>
<accession>A0A1H0PVW2</accession>
<evidence type="ECO:0000256" key="1">
    <source>
        <dbReference type="SAM" id="Phobius"/>
    </source>
</evidence>
<dbReference type="Proteomes" id="UP000198597">
    <property type="component" value="Unassembled WGS sequence"/>
</dbReference>